<reference evidence="1 2" key="1">
    <citation type="submission" date="2024-06" db="EMBL/GenBank/DDBJ databases">
        <title>A chromosome level genome sequence of Diviner's sage (Salvia divinorum).</title>
        <authorList>
            <person name="Ford S.A."/>
            <person name="Ro D.-K."/>
            <person name="Ness R.W."/>
            <person name="Phillips M.A."/>
        </authorList>
    </citation>
    <scope>NUCLEOTIDE SEQUENCE [LARGE SCALE GENOMIC DNA]</scope>
    <source>
        <strain evidence="1">SAF-2024a</strain>
        <tissue evidence="1">Leaf</tissue>
    </source>
</reference>
<dbReference type="EMBL" id="JBEAFC010000006">
    <property type="protein sequence ID" value="KAL1554583.1"/>
    <property type="molecule type" value="Genomic_DNA"/>
</dbReference>
<comment type="caution">
    <text evidence="1">The sequence shown here is derived from an EMBL/GenBank/DDBJ whole genome shotgun (WGS) entry which is preliminary data.</text>
</comment>
<dbReference type="Proteomes" id="UP001567538">
    <property type="component" value="Unassembled WGS sequence"/>
</dbReference>
<organism evidence="1 2">
    <name type="scientific">Salvia divinorum</name>
    <name type="common">Maria pastora</name>
    <name type="synonym">Diviner's sage</name>
    <dbReference type="NCBI Taxonomy" id="28513"/>
    <lineage>
        <taxon>Eukaryota</taxon>
        <taxon>Viridiplantae</taxon>
        <taxon>Streptophyta</taxon>
        <taxon>Embryophyta</taxon>
        <taxon>Tracheophyta</taxon>
        <taxon>Spermatophyta</taxon>
        <taxon>Magnoliopsida</taxon>
        <taxon>eudicotyledons</taxon>
        <taxon>Gunneridae</taxon>
        <taxon>Pentapetalae</taxon>
        <taxon>asterids</taxon>
        <taxon>lamiids</taxon>
        <taxon>Lamiales</taxon>
        <taxon>Lamiaceae</taxon>
        <taxon>Nepetoideae</taxon>
        <taxon>Mentheae</taxon>
        <taxon>Salviinae</taxon>
        <taxon>Salvia</taxon>
        <taxon>Salvia subgen. Calosphace</taxon>
    </lineage>
</organism>
<keyword evidence="2" id="KW-1185">Reference proteome</keyword>
<accession>A0ABD1HGC1</accession>
<dbReference type="AlphaFoldDB" id="A0ABD1HGC1"/>
<proteinExistence type="predicted"/>
<evidence type="ECO:0000313" key="1">
    <source>
        <dbReference type="EMBL" id="KAL1554583.1"/>
    </source>
</evidence>
<protein>
    <submittedName>
        <fullName evidence="1">Uncharacterized protein</fullName>
    </submittedName>
</protein>
<sequence length="159" mass="17984">MDDDNKKWSARKPPLPVDRLRSNDRAVNLMMKSFLLEIERVRKVKGKWCHNFTKALFQFVSIKLQSRNKKPDTTLVNLSTLHVTARCLVAVVQIVLKVGSKWSNEYNEGLVQFAIAKLRSSSAPSISISNSNNPLDVVVGTANKLSNSCSSSYNIHRYY</sequence>
<gene>
    <name evidence="1" type="ORF">AAHA92_15128</name>
</gene>
<evidence type="ECO:0000313" key="2">
    <source>
        <dbReference type="Proteomes" id="UP001567538"/>
    </source>
</evidence>
<name>A0ABD1HGC1_SALDI</name>